<organism evidence="10 11">
    <name type="scientific">Neolamprologus brichardi</name>
    <name type="common">Fairy cichlid</name>
    <name type="synonym">Lamprologus brichardi</name>
    <dbReference type="NCBI Taxonomy" id="32507"/>
    <lineage>
        <taxon>Eukaryota</taxon>
        <taxon>Metazoa</taxon>
        <taxon>Chordata</taxon>
        <taxon>Craniata</taxon>
        <taxon>Vertebrata</taxon>
        <taxon>Euteleostomi</taxon>
        <taxon>Actinopterygii</taxon>
        <taxon>Neopterygii</taxon>
        <taxon>Teleostei</taxon>
        <taxon>Neoteleostei</taxon>
        <taxon>Acanthomorphata</taxon>
        <taxon>Ovalentaria</taxon>
        <taxon>Cichlomorphae</taxon>
        <taxon>Cichliformes</taxon>
        <taxon>Cichlidae</taxon>
        <taxon>African cichlids</taxon>
        <taxon>Pseudocrenilabrinae</taxon>
        <taxon>Lamprologini</taxon>
        <taxon>Neolamprologus</taxon>
    </lineage>
</organism>
<dbReference type="SMART" id="SM00415">
    <property type="entry name" value="HSF"/>
    <property type="match status" value="1"/>
</dbReference>
<keyword evidence="11" id="KW-1185">Reference proteome</keyword>
<dbReference type="InterPro" id="IPR036388">
    <property type="entry name" value="WH-like_DNA-bd_sf"/>
</dbReference>
<protein>
    <submittedName>
        <fullName evidence="10">Heat shock transcription factor 2</fullName>
    </submittedName>
</protein>
<dbReference type="PRINTS" id="PR00056">
    <property type="entry name" value="HSFDOMAIN"/>
</dbReference>
<dbReference type="Pfam" id="PF00447">
    <property type="entry name" value="HSF_DNA-bind"/>
    <property type="match status" value="1"/>
</dbReference>
<reference evidence="10" key="1">
    <citation type="submission" date="2025-08" db="UniProtKB">
        <authorList>
            <consortium name="Ensembl"/>
        </authorList>
    </citation>
    <scope>IDENTIFICATION</scope>
</reference>
<evidence type="ECO:0000256" key="8">
    <source>
        <dbReference type="RuleBase" id="RU004020"/>
    </source>
</evidence>
<comment type="similarity">
    <text evidence="2 8">Belongs to the HSF family.</text>
</comment>
<dbReference type="FunFam" id="1.10.10.10:FF:000027">
    <property type="entry name" value="Heat shock transcription factor 1"/>
    <property type="match status" value="1"/>
</dbReference>
<dbReference type="Gene3D" id="1.10.10.10">
    <property type="entry name" value="Winged helix-like DNA-binding domain superfamily/Winged helix DNA-binding domain"/>
    <property type="match status" value="1"/>
</dbReference>
<dbReference type="Bgee" id="ENSNBRG00000014096">
    <property type="expression patterns" value="Expressed in mesonephros and 8 other cell types or tissues"/>
</dbReference>
<dbReference type="GO" id="GO:0005634">
    <property type="term" value="C:nucleus"/>
    <property type="evidence" value="ECO:0007669"/>
    <property type="project" value="UniProtKB-SubCell"/>
</dbReference>
<name>A0A3Q4MSF4_NEOBR</name>
<dbReference type="GO" id="GO:0043565">
    <property type="term" value="F:sequence-specific DNA binding"/>
    <property type="evidence" value="ECO:0007669"/>
    <property type="project" value="InterPro"/>
</dbReference>
<keyword evidence="7" id="KW-0539">Nucleus</keyword>
<comment type="subcellular location">
    <subcellularLocation>
        <location evidence="1">Nucleus</location>
    </subcellularLocation>
</comment>
<evidence type="ECO:0000256" key="3">
    <source>
        <dbReference type="ARBA" id="ARBA00023015"/>
    </source>
</evidence>
<keyword evidence="5" id="KW-0238">DNA-binding</keyword>
<evidence type="ECO:0000313" key="10">
    <source>
        <dbReference type="Ensembl" id="ENSNBRP00000018284.1"/>
    </source>
</evidence>
<dbReference type="PROSITE" id="PS00434">
    <property type="entry name" value="HSF_DOMAIN"/>
    <property type="match status" value="1"/>
</dbReference>
<evidence type="ECO:0000256" key="1">
    <source>
        <dbReference type="ARBA" id="ARBA00004123"/>
    </source>
</evidence>
<reference evidence="10" key="2">
    <citation type="submission" date="2025-09" db="UniProtKB">
        <authorList>
            <consortium name="Ensembl"/>
        </authorList>
    </citation>
    <scope>IDENTIFICATION</scope>
</reference>
<evidence type="ECO:0000256" key="2">
    <source>
        <dbReference type="ARBA" id="ARBA00006403"/>
    </source>
</evidence>
<feature type="domain" description="HSF-type DNA-binding" evidence="9">
    <location>
        <begin position="49"/>
        <end position="73"/>
    </location>
</feature>
<dbReference type="SUPFAM" id="SSF46785">
    <property type="entry name" value="Winged helix' DNA-binding domain"/>
    <property type="match status" value="1"/>
</dbReference>
<evidence type="ECO:0000259" key="9">
    <source>
        <dbReference type="PROSITE" id="PS00434"/>
    </source>
</evidence>
<sequence>MKHNSNVPAFLTKLWTLVEDTDTNEFICWSQEGNSFLVLDEQRFAKEILPKFFKHNNMASFIRQLNMYGFRKVMHIDTGIVKQERDGPVEFQHPYFRQGQDDLLENIKRKVSNARPEDNKIRQEDLTKILASVQSVHSKQENIDARLATLKRSFWFLTKGWPLNAMVQQIRTFNNKAVFQRTTISWFLFLFLNRPILMNGNGKKPKFIHQIYDDKVCVEQVSKEWLLFTLCFSKVLFLSAALNKLEV</sequence>
<dbReference type="AlphaFoldDB" id="A0A3Q4MSF4"/>
<proteinExistence type="inferred from homology"/>
<dbReference type="GO" id="GO:0003700">
    <property type="term" value="F:DNA-binding transcription factor activity"/>
    <property type="evidence" value="ECO:0007669"/>
    <property type="project" value="InterPro"/>
</dbReference>
<keyword evidence="6" id="KW-0804">Transcription</keyword>
<evidence type="ECO:0000256" key="4">
    <source>
        <dbReference type="ARBA" id="ARBA00023016"/>
    </source>
</evidence>
<dbReference type="Ensembl" id="ENSNBRT00000018774.1">
    <property type="protein sequence ID" value="ENSNBRP00000018284.1"/>
    <property type="gene ID" value="ENSNBRG00000014096.1"/>
</dbReference>
<evidence type="ECO:0000256" key="7">
    <source>
        <dbReference type="ARBA" id="ARBA00023242"/>
    </source>
</evidence>
<dbReference type="PANTHER" id="PTHR10015">
    <property type="entry name" value="HEAT SHOCK TRANSCRIPTION FACTOR"/>
    <property type="match status" value="1"/>
</dbReference>
<evidence type="ECO:0000256" key="5">
    <source>
        <dbReference type="ARBA" id="ARBA00023125"/>
    </source>
</evidence>
<dbReference type="STRING" id="32507.ENSNBRP00000018284"/>
<evidence type="ECO:0000256" key="6">
    <source>
        <dbReference type="ARBA" id="ARBA00023163"/>
    </source>
</evidence>
<dbReference type="Proteomes" id="UP000261580">
    <property type="component" value="Unassembled WGS sequence"/>
</dbReference>
<dbReference type="InterPro" id="IPR000232">
    <property type="entry name" value="HSF_DNA-bd"/>
</dbReference>
<dbReference type="GeneTree" id="ENSGT00940000155906"/>
<keyword evidence="3" id="KW-0805">Transcription regulation</keyword>
<keyword evidence="4" id="KW-0346">Stress response</keyword>
<accession>A0A3Q4MSF4</accession>
<dbReference type="PANTHER" id="PTHR10015:SF185">
    <property type="entry name" value="HEAT SHOCK FACTOR PROTEIN 2"/>
    <property type="match status" value="1"/>
</dbReference>
<evidence type="ECO:0000313" key="11">
    <source>
        <dbReference type="Proteomes" id="UP000261580"/>
    </source>
</evidence>
<dbReference type="InterPro" id="IPR036390">
    <property type="entry name" value="WH_DNA-bd_sf"/>
</dbReference>